<comment type="caution">
    <text evidence="1">The sequence shown here is derived from an EMBL/GenBank/DDBJ whole genome shotgun (WGS) entry which is preliminary data.</text>
</comment>
<dbReference type="Pfam" id="PF13483">
    <property type="entry name" value="Lactamase_B_3"/>
    <property type="match status" value="1"/>
</dbReference>
<organism evidence="1 2">
    <name type="scientific">Candidatus Woesebacteria bacterium RBG_16_34_12</name>
    <dbReference type="NCBI Taxonomy" id="1802480"/>
    <lineage>
        <taxon>Bacteria</taxon>
        <taxon>Candidatus Woeseibacteriota</taxon>
    </lineage>
</organism>
<dbReference type="EMBL" id="MGFS01000015">
    <property type="protein sequence ID" value="OGM11620.1"/>
    <property type="molecule type" value="Genomic_DNA"/>
</dbReference>
<proteinExistence type="predicted"/>
<evidence type="ECO:0000313" key="1">
    <source>
        <dbReference type="EMBL" id="OGM11620.1"/>
    </source>
</evidence>
<dbReference type="AlphaFoldDB" id="A0A1F7X9B3"/>
<dbReference type="Gene3D" id="3.60.15.10">
    <property type="entry name" value="Ribonuclease Z/Hydroxyacylglutathione hydrolase-like"/>
    <property type="match status" value="1"/>
</dbReference>
<evidence type="ECO:0008006" key="3">
    <source>
        <dbReference type="Google" id="ProtNLM"/>
    </source>
</evidence>
<dbReference type="Proteomes" id="UP000177053">
    <property type="component" value="Unassembled WGS sequence"/>
</dbReference>
<gene>
    <name evidence="1" type="ORF">A2Z22_02375</name>
</gene>
<evidence type="ECO:0000313" key="2">
    <source>
        <dbReference type="Proteomes" id="UP000177053"/>
    </source>
</evidence>
<dbReference type="InterPro" id="IPR036866">
    <property type="entry name" value="RibonucZ/Hydroxyglut_hydro"/>
</dbReference>
<name>A0A1F7X9B3_9BACT</name>
<protein>
    <recommendedName>
        <fullName evidence="3">Metallo-beta-lactamase domain-containing protein</fullName>
    </recommendedName>
</protein>
<reference evidence="1 2" key="1">
    <citation type="journal article" date="2016" name="Nat. Commun.">
        <title>Thousands of microbial genomes shed light on interconnected biogeochemical processes in an aquifer system.</title>
        <authorList>
            <person name="Anantharaman K."/>
            <person name="Brown C.T."/>
            <person name="Hug L.A."/>
            <person name="Sharon I."/>
            <person name="Castelle C.J."/>
            <person name="Probst A.J."/>
            <person name="Thomas B.C."/>
            <person name="Singh A."/>
            <person name="Wilkins M.J."/>
            <person name="Karaoz U."/>
            <person name="Brodie E.L."/>
            <person name="Williams K.H."/>
            <person name="Hubbard S.S."/>
            <person name="Banfield J.F."/>
        </authorList>
    </citation>
    <scope>NUCLEOTIDE SEQUENCE [LARGE SCALE GENOMIC DNA]</scope>
</reference>
<dbReference type="SUPFAM" id="SSF56281">
    <property type="entry name" value="Metallo-hydrolase/oxidoreductase"/>
    <property type="match status" value="1"/>
</dbReference>
<sequence length="243" mass="27777">MDESLEISWYGRCCFLVEINGKKILFDPYDQYCSVDIGLINANLLLSSSTWHDHGHIGASPHAWIFTYPGVEENSGFIITGIESKENRGTPNVVFNISYKGISITNFADLGSEGDEEFDKSLTVNQRAVLRSTNIAFMRPSIVDEEISYNNVHNEKVLKYCQPNIIFPEHYFPESFIDEQVPNSEKAKFNKPNIITNELPEAIGYPVKEIDDYKVTISSKDFQNIRSIYKLLRLHPQVQYINP</sequence>
<accession>A0A1F7X9B3</accession>